<reference evidence="3" key="1">
    <citation type="submission" date="2025-08" db="UniProtKB">
        <authorList>
            <consortium name="RefSeq"/>
        </authorList>
    </citation>
    <scope>IDENTIFICATION</scope>
    <source>
        <tissue evidence="3">Total insect</tissue>
    </source>
</reference>
<protein>
    <submittedName>
        <fullName evidence="3">Uncharacterized protein LOC117647753</fullName>
    </submittedName>
</protein>
<organism evidence="3">
    <name type="scientific">Thrips palmi</name>
    <name type="common">Melon thrips</name>
    <dbReference type="NCBI Taxonomy" id="161013"/>
    <lineage>
        <taxon>Eukaryota</taxon>
        <taxon>Metazoa</taxon>
        <taxon>Ecdysozoa</taxon>
        <taxon>Arthropoda</taxon>
        <taxon>Hexapoda</taxon>
        <taxon>Insecta</taxon>
        <taxon>Pterygota</taxon>
        <taxon>Neoptera</taxon>
        <taxon>Paraneoptera</taxon>
        <taxon>Thysanoptera</taxon>
        <taxon>Terebrantia</taxon>
        <taxon>Thripoidea</taxon>
        <taxon>Thripidae</taxon>
        <taxon>Thrips</taxon>
    </lineage>
</organism>
<name>A0A6P8Z6G5_THRPL</name>
<dbReference type="GeneID" id="117647753"/>
<evidence type="ECO:0000313" key="2">
    <source>
        <dbReference type="Proteomes" id="UP000515158"/>
    </source>
</evidence>
<evidence type="ECO:0000313" key="3">
    <source>
        <dbReference type="RefSeq" id="XP_034245541.1"/>
    </source>
</evidence>
<dbReference type="InParanoid" id="A0A6P8Z6G5"/>
<feature type="compositionally biased region" description="Polar residues" evidence="1">
    <location>
        <begin position="89"/>
        <end position="98"/>
    </location>
</feature>
<feature type="region of interest" description="Disordered" evidence="1">
    <location>
        <begin position="21"/>
        <end position="98"/>
    </location>
</feature>
<feature type="compositionally biased region" description="Acidic residues" evidence="1">
    <location>
        <begin position="31"/>
        <end position="40"/>
    </location>
</feature>
<dbReference type="Proteomes" id="UP000515158">
    <property type="component" value="Unplaced"/>
</dbReference>
<dbReference type="AlphaFoldDB" id="A0A6P8Z6G5"/>
<proteinExistence type="predicted"/>
<feature type="compositionally biased region" description="Polar residues" evidence="1">
    <location>
        <begin position="130"/>
        <end position="141"/>
    </location>
</feature>
<dbReference type="RefSeq" id="XP_034245541.1">
    <property type="nucleotide sequence ID" value="XM_034389650.1"/>
</dbReference>
<evidence type="ECO:0000256" key="1">
    <source>
        <dbReference type="SAM" id="MobiDB-lite"/>
    </source>
</evidence>
<dbReference type="KEGG" id="tpal:117647753"/>
<feature type="compositionally biased region" description="Low complexity" evidence="1">
    <location>
        <begin position="54"/>
        <end position="65"/>
    </location>
</feature>
<accession>A0A6P8Z6G5</accession>
<feature type="region of interest" description="Disordered" evidence="1">
    <location>
        <begin position="122"/>
        <end position="141"/>
    </location>
</feature>
<gene>
    <name evidence="3" type="primary">LOC117647753</name>
</gene>
<sequence length="141" mass="15809">MASGIKASAFYSKKDKDVRICFPSNPHFSDDGDSDSDPDEGAPQRKYISDKVIPPSYSEHSSSSENDSKPPKELVKRRKKITPHPTVDRYSSSQTGKNVTRRCLFTDVTNTRTSKHIVLSQRKPVPGNENIETQIKKQSLT</sequence>
<keyword evidence="2" id="KW-1185">Reference proteome</keyword>